<protein>
    <submittedName>
        <fullName evidence="1">Uncharacterized protein</fullName>
    </submittedName>
</protein>
<name>A0A314YZS8_PRUYE</name>
<comment type="caution">
    <text evidence="1">The sequence shown here is derived from an EMBL/GenBank/DDBJ whole genome shotgun (WGS) entry which is preliminary data.</text>
</comment>
<dbReference type="AlphaFoldDB" id="A0A314YZS8"/>
<evidence type="ECO:0000313" key="1">
    <source>
        <dbReference type="EMBL" id="PQQ13575.1"/>
    </source>
</evidence>
<accession>A0A314YZS8</accession>
<reference evidence="1 2" key="1">
    <citation type="submission" date="2018-02" db="EMBL/GenBank/DDBJ databases">
        <title>Draft genome of wild Prunus yedoensis var. nudiflora.</title>
        <authorList>
            <person name="Baek S."/>
            <person name="Kim J.-H."/>
            <person name="Choi K."/>
            <person name="Kim G.-B."/>
            <person name="Cho A."/>
            <person name="Jang H."/>
            <person name="Shin C.-H."/>
            <person name="Yu H.-J."/>
            <person name="Mun J.-H."/>
        </authorList>
    </citation>
    <scope>NUCLEOTIDE SEQUENCE [LARGE SCALE GENOMIC DNA]</scope>
    <source>
        <strain evidence="2">cv. Jeju island</strain>
        <tissue evidence="1">Leaf</tissue>
    </source>
</reference>
<sequence>MLRKDNKFLAWHEKLVAWKQNRHEFSTEEKIMHTWGKMGVLSLTETLSSVGTICQNKKNGGDGQAKHEITESCK</sequence>
<dbReference type="EMBL" id="PJQY01000291">
    <property type="protein sequence ID" value="PQQ13575.1"/>
    <property type="molecule type" value="Genomic_DNA"/>
</dbReference>
<dbReference type="Proteomes" id="UP000250321">
    <property type="component" value="Unassembled WGS sequence"/>
</dbReference>
<organism evidence="1 2">
    <name type="scientific">Prunus yedoensis var. nudiflora</name>
    <dbReference type="NCBI Taxonomy" id="2094558"/>
    <lineage>
        <taxon>Eukaryota</taxon>
        <taxon>Viridiplantae</taxon>
        <taxon>Streptophyta</taxon>
        <taxon>Embryophyta</taxon>
        <taxon>Tracheophyta</taxon>
        <taxon>Spermatophyta</taxon>
        <taxon>Magnoliopsida</taxon>
        <taxon>eudicotyledons</taxon>
        <taxon>Gunneridae</taxon>
        <taxon>Pentapetalae</taxon>
        <taxon>rosids</taxon>
        <taxon>fabids</taxon>
        <taxon>Rosales</taxon>
        <taxon>Rosaceae</taxon>
        <taxon>Amygdaloideae</taxon>
        <taxon>Amygdaleae</taxon>
        <taxon>Prunus</taxon>
    </lineage>
</organism>
<gene>
    <name evidence="1" type="ORF">Pyn_34257</name>
</gene>
<keyword evidence="2" id="KW-1185">Reference proteome</keyword>
<evidence type="ECO:0000313" key="2">
    <source>
        <dbReference type="Proteomes" id="UP000250321"/>
    </source>
</evidence>
<proteinExistence type="predicted"/>